<evidence type="ECO:0000313" key="2">
    <source>
        <dbReference type="Proteomes" id="UP001597262"/>
    </source>
</evidence>
<reference evidence="2" key="1">
    <citation type="journal article" date="2019" name="Int. J. Syst. Evol. Microbiol.">
        <title>The Global Catalogue of Microorganisms (GCM) 10K type strain sequencing project: providing services to taxonomists for standard genome sequencing and annotation.</title>
        <authorList>
            <consortium name="The Broad Institute Genomics Platform"/>
            <consortium name="The Broad Institute Genome Sequencing Center for Infectious Disease"/>
            <person name="Wu L."/>
            <person name="Ma J."/>
        </authorList>
    </citation>
    <scope>NUCLEOTIDE SEQUENCE [LARGE SCALE GENOMIC DNA]</scope>
    <source>
        <strain evidence="2">CCUG 59189</strain>
    </source>
</reference>
<dbReference type="EMBL" id="JBHTLM010000001">
    <property type="protein sequence ID" value="MFD1174708.1"/>
    <property type="molecule type" value="Genomic_DNA"/>
</dbReference>
<organism evidence="1 2">
    <name type="scientific">Paenibacillus puldeungensis</name>
    <dbReference type="NCBI Taxonomy" id="696536"/>
    <lineage>
        <taxon>Bacteria</taxon>
        <taxon>Bacillati</taxon>
        <taxon>Bacillota</taxon>
        <taxon>Bacilli</taxon>
        <taxon>Bacillales</taxon>
        <taxon>Paenibacillaceae</taxon>
        <taxon>Paenibacillus</taxon>
    </lineage>
</organism>
<comment type="caution">
    <text evidence="1">The sequence shown here is derived from an EMBL/GenBank/DDBJ whole genome shotgun (WGS) entry which is preliminary data.</text>
</comment>
<accession>A0ABW3RQH0</accession>
<keyword evidence="2" id="KW-1185">Reference proteome</keyword>
<evidence type="ECO:0000313" key="1">
    <source>
        <dbReference type="EMBL" id="MFD1174708.1"/>
    </source>
</evidence>
<protein>
    <submittedName>
        <fullName evidence="1">Uncharacterized protein</fullName>
    </submittedName>
</protein>
<gene>
    <name evidence="1" type="ORF">ACFQ3W_00085</name>
</gene>
<proteinExistence type="predicted"/>
<name>A0ABW3RQH0_9BACL</name>
<dbReference type="Proteomes" id="UP001597262">
    <property type="component" value="Unassembled WGS sequence"/>
</dbReference>
<sequence length="43" mass="4988">MLLTQRTIVRKLRDVIRTIVRMFVVRLIIKRNRPGGNDGSPVV</sequence>